<dbReference type="InterPro" id="IPR046341">
    <property type="entry name" value="SET_dom_sf"/>
</dbReference>
<dbReference type="InterPro" id="IPR053185">
    <property type="entry name" value="SET_domain_protein"/>
</dbReference>
<sequence>MFLDDLKFVIQSIPGKGMGVVAVRPIAKGEEVLSEAPLFTQKLARNKLTILHSLASKTADEKRQFLELTNCHRQNRKIHPFLGIFETNALPCGNNGMGEIAPAAGLFLQGSRFNSSCVPNVNNYWSEEKQVITFRAIKGITEGEELCISYKLGFEPRDSRRAQLQKGFGFECHCAACSQLGDKLLTSNLRRVALRGLYGEIALCGNKPAEGIQNVKSALRLLQKEGLVLYEDTFSYDAFQFCVVTSDLIHAKAWIQKAWEAVCIISGEDSTAAIKFKRYMDHPKTHPSWGKGRMMTLEGPDEVSGDAAHGAAIEL</sequence>
<evidence type="ECO:0000313" key="2">
    <source>
        <dbReference type="EMBL" id="KIM88968.1"/>
    </source>
</evidence>
<reference evidence="3" key="2">
    <citation type="submission" date="2015-01" db="EMBL/GenBank/DDBJ databases">
        <title>Evolutionary Origins and Diversification of the Mycorrhizal Mutualists.</title>
        <authorList>
            <consortium name="DOE Joint Genome Institute"/>
            <consortium name="Mycorrhizal Genomics Consortium"/>
            <person name="Kohler A."/>
            <person name="Kuo A."/>
            <person name="Nagy L.G."/>
            <person name="Floudas D."/>
            <person name="Copeland A."/>
            <person name="Barry K.W."/>
            <person name="Cichocki N."/>
            <person name="Veneault-Fourrey C."/>
            <person name="LaButti K."/>
            <person name="Lindquist E.A."/>
            <person name="Lipzen A."/>
            <person name="Lundell T."/>
            <person name="Morin E."/>
            <person name="Murat C."/>
            <person name="Riley R."/>
            <person name="Ohm R."/>
            <person name="Sun H."/>
            <person name="Tunlid A."/>
            <person name="Henrissat B."/>
            <person name="Grigoriev I.V."/>
            <person name="Hibbett D.S."/>
            <person name="Martin F."/>
        </authorList>
    </citation>
    <scope>NUCLEOTIDE SEQUENCE [LARGE SCALE GENOMIC DNA]</scope>
    <source>
        <strain evidence="3">F 1598</strain>
    </source>
</reference>
<evidence type="ECO:0000313" key="3">
    <source>
        <dbReference type="Proteomes" id="UP000054166"/>
    </source>
</evidence>
<dbReference type="InterPro" id="IPR001214">
    <property type="entry name" value="SET_dom"/>
</dbReference>
<dbReference type="PANTHER" id="PTHR47332">
    <property type="entry name" value="SET DOMAIN-CONTAINING PROTEIN 5"/>
    <property type="match status" value="1"/>
</dbReference>
<dbReference type="Gene3D" id="2.170.270.10">
    <property type="entry name" value="SET domain"/>
    <property type="match status" value="1"/>
</dbReference>
<accession>A0A0C3BR49</accession>
<dbReference type="AlphaFoldDB" id="A0A0C3BR49"/>
<dbReference type="OrthoDB" id="265717at2759"/>
<dbReference type="FunCoup" id="A0A0C3BR49">
    <property type="interactions" value="1"/>
</dbReference>
<protein>
    <recommendedName>
        <fullName evidence="1">SET domain-containing protein</fullName>
    </recommendedName>
</protein>
<feature type="domain" description="SET" evidence="1">
    <location>
        <begin position="6"/>
        <end position="151"/>
    </location>
</feature>
<dbReference type="Proteomes" id="UP000054166">
    <property type="component" value="Unassembled WGS sequence"/>
</dbReference>
<reference evidence="2 3" key="1">
    <citation type="submission" date="2014-04" db="EMBL/GenBank/DDBJ databases">
        <authorList>
            <consortium name="DOE Joint Genome Institute"/>
            <person name="Kuo A."/>
            <person name="Tarkka M."/>
            <person name="Buscot F."/>
            <person name="Kohler A."/>
            <person name="Nagy L.G."/>
            <person name="Floudas D."/>
            <person name="Copeland A."/>
            <person name="Barry K.W."/>
            <person name="Cichocki N."/>
            <person name="Veneault-Fourrey C."/>
            <person name="LaButti K."/>
            <person name="Lindquist E.A."/>
            <person name="Lipzen A."/>
            <person name="Lundell T."/>
            <person name="Morin E."/>
            <person name="Murat C."/>
            <person name="Sun H."/>
            <person name="Tunlid A."/>
            <person name="Henrissat B."/>
            <person name="Grigoriev I.V."/>
            <person name="Hibbett D.S."/>
            <person name="Martin F."/>
            <person name="Nordberg H.P."/>
            <person name="Cantor M.N."/>
            <person name="Hua S.X."/>
        </authorList>
    </citation>
    <scope>NUCLEOTIDE SEQUENCE [LARGE SCALE GENOMIC DNA]</scope>
    <source>
        <strain evidence="2 3">F 1598</strain>
    </source>
</reference>
<dbReference type="Pfam" id="PF00856">
    <property type="entry name" value="SET"/>
    <property type="match status" value="1"/>
</dbReference>
<dbReference type="HOGENOM" id="CLU_028281_0_0_1"/>
<dbReference type="SUPFAM" id="SSF82199">
    <property type="entry name" value="SET domain"/>
    <property type="match status" value="1"/>
</dbReference>
<dbReference type="PANTHER" id="PTHR47332:SF4">
    <property type="entry name" value="SET DOMAIN-CONTAINING PROTEIN 5"/>
    <property type="match status" value="1"/>
</dbReference>
<dbReference type="STRING" id="765440.A0A0C3BR49"/>
<dbReference type="EMBL" id="KN832976">
    <property type="protein sequence ID" value="KIM88968.1"/>
    <property type="molecule type" value="Genomic_DNA"/>
</dbReference>
<dbReference type="SMART" id="SM00317">
    <property type="entry name" value="SET"/>
    <property type="match status" value="1"/>
</dbReference>
<proteinExistence type="predicted"/>
<keyword evidence="3" id="KW-1185">Reference proteome</keyword>
<organism evidence="2 3">
    <name type="scientific">Piloderma croceum (strain F 1598)</name>
    <dbReference type="NCBI Taxonomy" id="765440"/>
    <lineage>
        <taxon>Eukaryota</taxon>
        <taxon>Fungi</taxon>
        <taxon>Dikarya</taxon>
        <taxon>Basidiomycota</taxon>
        <taxon>Agaricomycotina</taxon>
        <taxon>Agaricomycetes</taxon>
        <taxon>Agaricomycetidae</taxon>
        <taxon>Atheliales</taxon>
        <taxon>Atheliaceae</taxon>
        <taxon>Piloderma</taxon>
    </lineage>
</organism>
<dbReference type="CDD" id="cd20071">
    <property type="entry name" value="SET_SMYD"/>
    <property type="match status" value="1"/>
</dbReference>
<dbReference type="InParanoid" id="A0A0C3BR49"/>
<evidence type="ECO:0000259" key="1">
    <source>
        <dbReference type="PROSITE" id="PS50280"/>
    </source>
</evidence>
<gene>
    <name evidence="2" type="ORF">PILCRDRAFT_62106</name>
</gene>
<name>A0A0C3BR49_PILCF</name>
<dbReference type="PROSITE" id="PS50280">
    <property type="entry name" value="SET"/>
    <property type="match status" value="1"/>
</dbReference>